<dbReference type="STRING" id="989370.AOQ71_19365"/>
<gene>
    <name evidence="2" type="ORF">AOQ71_19365</name>
</gene>
<dbReference type="RefSeq" id="WP_057749351.1">
    <property type="nucleotide sequence ID" value="NZ_LJYG01000085.1"/>
</dbReference>
<accession>A0A0R3DJX1</accession>
<sequence length="90" mass="10074">MTSSVDGSVEPRLSVVIAAFNEENNLSALVDEINAVCDERGWVREIIVVDDGSTDESARRGLHGERHILPAPSQLWTDRCLRCRLSRRQV</sequence>
<organism evidence="2 3">
    <name type="scientific">Bradyrhizobium manausense</name>
    <dbReference type="NCBI Taxonomy" id="989370"/>
    <lineage>
        <taxon>Bacteria</taxon>
        <taxon>Pseudomonadati</taxon>
        <taxon>Pseudomonadota</taxon>
        <taxon>Alphaproteobacteria</taxon>
        <taxon>Hyphomicrobiales</taxon>
        <taxon>Nitrobacteraceae</taxon>
        <taxon>Bradyrhizobium</taxon>
    </lineage>
</organism>
<proteinExistence type="predicted"/>
<name>A0A0R3DJX1_9BRAD</name>
<protein>
    <recommendedName>
        <fullName evidence="1">Glycosyltransferase 2-like domain-containing protein</fullName>
    </recommendedName>
</protein>
<evidence type="ECO:0000313" key="3">
    <source>
        <dbReference type="Proteomes" id="UP000051936"/>
    </source>
</evidence>
<dbReference type="InterPro" id="IPR050256">
    <property type="entry name" value="Glycosyltransferase_2"/>
</dbReference>
<dbReference type="Gene3D" id="3.90.550.10">
    <property type="entry name" value="Spore Coat Polysaccharide Biosynthesis Protein SpsA, Chain A"/>
    <property type="match status" value="1"/>
</dbReference>
<dbReference type="PANTHER" id="PTHR48090">
    <property type="entry name" value="UNDECAPRENYL-PHOSPHATE 4-DEOXY-4-FORMAMIDO-L-ARABINOSE TRANSFERASE-RELATED"/>
    <property type="match status" value="1"/>
</dbReference>
<dbReference type="InterPro" id="IPR001173">
    <property type="entry name" value="Glyco_trans_2-like"/>
</dbReference>
<dbReference type="AlphaFoldDB" id="A0A0R3DJX1"/>
<dbReference type="EMBL" id="LJYG01000085">
    <property type="protein sequence ID" value="KRQ10134.1"/>
    <property type="molecule type" value="Genomic_DNA"/>
</dbReference>
<keyword evidence="3" id="KW-1185">Reference proteome</keyword>
<reference evidence="2 3" key="1">
    <citation type="submission" date="2015-09" db="EMBL/GenBank/DDBJ databases">
        <title>Draft Genome Sequence of Bradyrhizobium manausense Strain BR 3351T, a Novel Symbiotic Nitrogen-Fixing Alphaproteobacterium Isolated from Brazilian Amazon Rain Forest.</title>
        <authorList>
            <person name="De Araujo J.L."/>
            <person name="Zilli J.E."/>
        </authorList>
    </citation>
    <scope>NUCLEOTIDE SEQUENCE [LARGE SCALE GENOMIC DNA]</scope>
    <source>
        <strain evidence="2 3">BR3351</strain>
    </source>
</reference>
<dbReference type="Pfam" id="PF00535">
    <property type="entry name" value="Glycos_transf_2"/>
    <property type="match status" value="1"/>
</dbReference>
<comment type="caution">
    <text evidence="2">The sequence shown here is derived from an EMBL/GenBank/DDBJ whole genome shotgun (WGS) entry which is preliminary data.</text>
</comment>
<dbReference type="InterPro" id="IPR029044">
    <property type="entry name" value="Nucleotide-diphossugar_trans"/>
</dbReference>
<dbReference type="SUPFAM" id="SSF53448">
    <property type="entry name" value="Nucleotide-diphospho-sugar transferases"/>
    <property type="match status" value="1"/>
</dbReference>
<evidence type="ECO:0000259" key="1">
    <source>
        <dbReference type="Pfam" id="PF00535"/>
    </source>
</evidence>
<dbReference type="OrthoDB" id="9794124at2"/>
<feature type="domain" description="Glycosyltransferase 2-like" evidence="1">
    <location>
        <begin position="14"/>
        <end position="58"/>
    </location>
</feature>
<evidence type="ECO:0000313" key="2">
    <source>
        <dbReference type="EMBL" id="KRQ10134.1"/>
    </source>
</evidence>
<dbReference type="Proteomes" id="UP000051936">
    <property type="component" value="Unassembled WGS sequence"/>
</dbReference>